<keyword evidence="11 14" id="KW-0812">Transmembrane</keyword>
<dbReference type="FunFam" id="2.40.10.10:FF:000068">
    <property type="entry name" value="transmembrane protease serine 2"/>
    <property type="match status" value="1"/>
</dbReference>
<dbReference type="EMBL" id="JAGFMF010011629">
    <property type="protein sequence ID" value="KAG8518590.1"/>
    <property type="molecule type" value="Genomic_DNA"/>
</dbReference>
<dbReference type="InterPro" id="IPR033116">
    <property type="entry name" value="TRYPSIN_SER"/>
</dbReference>
<accession>A0A8J6AJW3</accession>
<evidence type="ECO:0000256" key="10">
    <source>
        <dbReference type="SAM" id="MobiDB-lite"/>
    </source>
</evidence>
<dbReference type="GO" id="GO:0006508">
    <property type="term" value="P:proteolysis"/>
    <property type="evidence" value="ECO:0007669"/>
    <property type="project" value="UniProtKB-KW"/>
</dbReference>
<dbReference type="OrthoDB" id="6380398at2759"/>
<evidence type="ECO:0000313" key="15">
    <source>
        <dbReference type="Proteomes" id="UP000700334"/>
    </source>
</evidence>
<evidence type="ECO:0000256" key="9">
    <source>
        <dbReference type="RuleBase" id="RU363034"/>
    </source>
</evidence>
<dbReference type="Pfam" id="PF00057">
    <property type="entry name" value="Ldl_recept_a"/>
    <property type="match status" value="1"/>
</dbReference>
<dbReference type="FunFam" id="2.40.10.10:FF:000002">
    <property type="entry name" value="Transmembrane protease serine"/>
    <property type="match status" value="1"/>
</dbReference>
<gene>
    <name evidence="14" type="ORF">J0S82_004520</name>
</gene>
<dbReference type="InterPro" id="IPR043504">
    <property type="entry name" value="Peptidase_S1_PA_chymotrypsin"/>
</dbReference>
<feature type="compositionally biased region" description="Basic and acidic residues" evidence="10">
    <location>
        <begin position="779"/>
        <end position="792"/>
    </location>
</feature>
<dbReference type="PANTHER" id="PTHR24252">
    <property type="entry name" value="ACROSIN-RELATED"/>
    <property type="match status" value="1"/>
</dbReference>
<dbReference type="InterPro" id="IPR023415">
    <property type="entry name" value="LDLR_class-A_CS"/>
</dbReference>
<evidence type="ECO:0000259" key="13">
    <source>
        <dbReference type="PROSITE" id="PS50287"/>
    </source>
</evidence>
<feature type="region of interest" description="Disordered" evidence="10">
    <location>
        <begin position="79"/>
        <end position="103"/>
    </location>
</feature>
<dbReference type="InterPro" id="IPR036055">
    <property type="entry name" value="LDL_receptor-like_sf"/>
</dbReference>
<proteinExistence type="inferred from homology"/>
<dbReference type="CDD" id="cd00190">
    <property type="entry name" value="Tryp_SPc"/>
    <property type="match status" value="1"/>
</dbReference>
<feature type="disulfide bond" evidence="7">
    <location>
        <begin position="300"/>
        <end position="312"/>
    </location>
</feature>
<evidence type="ECO:0000259" key="12">
    <source>
        <dbReference type="PROSITE" id="PS50240"/>
    </source>
</evidence>
<comment type="caution">
    <text evidence="8">Lacks conserved residue(s) required for the propagation of feature annotation.</text>
</comment>
<evidence type="ECO:0000256" key="2">
    <source>
        <dbReference type="ARBA" id="ARBA00022801"/>
    </source>
</evidence>
<dbReference type="Gene3D" id="2.40.10.10">
    <property type="entry name" value="Trypsin-like serine proteases"/>
    <property type="match status" value="3"/>
</dbReference>
<dbReference type="PROSITE" id="PS50287">
    <property type="entry name" value="SRCR_2"/>
    <property type="match status" value="1"/>
</dbReference>
<feature type="domain" description="SRCR" evidence="13">
    <location>
        <begin position="310"/>
        <end position="380"/>
    </location>
</feature>
<feature type="domain" description="Peptidase S1" evidence="12">
    <location>
        <begin position="500"/>
        <end position="1017"/>
    </location>
</feature>
<feature type="disulfide bond" evidence="7">
    <location>
        <begin position="319"/>
        <end position="334"/>
    </location>
</feature>
<evidence type="ECO:0000313" key="14">
    <source>
        <dbReference type="EMBL" id="KAG8518590.1"/>
    </source>
</evidence>
<dbReference type="InterPro" id="IPR018114">
    <property type="entry name" value="TRYPSIN_HIS"/>
</dbReference>
<comment type="caution">
    <text evidence="14">The sequence shown here is derived from an EMBL/GenBank/DDBJ whole genome shotgun (WGS) entry which is preliminary data.</text>
</comment>
<dbReference type="InterPro" id="IPR009003">
    <property type="entry name" value="Peptidase_S1_PA"/>
</dbReference>
<dbReference type="GO" id="GO:0016020">
    <property type="term" value="C:membrane"/>
    <property type="evidence" value="ECO:0007669"/>
    <property type="project" value="InterPro"/>
</dbReference>
<dbReference type="InterPro" id="IPR001314">
    <property type="entry name" value="Peptidase_S1A"/>
</dbReference>
<dbReference type="InterPro" id="IPR002172">
    <property type="entry name" value="LDrepeatLR_classA_rpt"/>
</dbReference>
<keyword evidence="11" id="KW-1133">Transmembrane helix</keyword>
<dbReference type="InterPro" id="IPR001190">
    <property type="entry name" value="SRCR"/>
</dbReference>
<feature type="region of interest" description="Disordered" evidence="10">
    <location>
        <begin position="769"/>
        <end position="799"/>
    </location>
</feature>
<evidence type="ECO:0000256" key="6">
    <source>
        <dbReference type="ARBA" id="ARBA00024195"/>
    </source>
</evidence>
<dbReference type="PROSITE" id="PS00135">
    <property type="entry name" value="TRYPSIN_SER"/>
    <property type="match status" value="1"/>
</dbReference>
<feature type="compositionally biased region" description="Low complexity" evidence="10">
    <location>
        <begin position="180"/>
        <end position="200"/>
    </location>
</feature>
<dbReference type="InterPro" id="IPR001254">
    <property type="entry name" value="Trypsin_dom"/>
</dbReference>
<keyword evidence="3 9" id="KW-0720">Serine protease</keyword>
<dbReference type="Proteomes" id="UP000700334">
    <property type="component" value="Unassembled WGS sequence"/>
</dbReference>
<dbReference type="Gene3D" id="4.10.400.10">
    <property type="entry name" value="Low-density Lipoprotein Receptor"/>
    <property type="match status" value="1"/>
</dbReference>
<evidence type="ECO:0000256" key="8">
    <source>
        <dbReference type="PROSITE-ProRule" id="PRU00196"/>
    </source>
</evidence>
<dbReference type="Pfam" id="PF00089">
    <property type="entry name" value="Trypsin"/>
    <property type="match status" value="2"/>
</dbReference>
<dbReference type="PROSITE" id="PS50068">
    <property type="entry name" value="LDLRA_2"/>
    <property type="match status" value="1"/>
</dbReference>
<protein>
    <submittedName>
        <fullName evidence="14">Transmembrane protease serine 3</fullName>
    </submittedName>
</protein>
<dbReference type="SMART" id="SM00202">
    <property type="entry name" value="SR"/>
    <property type="match status" value="1"/>
</dbReference>
<name>A0A8J6AJW3_GALPY</name>
<dbReference type="GO" id="GO:0004252">
    <property type="term" value="F:serine-type endopeptidase activity"/>
    <property type="evidence" value="ECO:0007669"/>
    <property type="project" value="InterPro"/>
</dbReference>
<keyword evidence="2 9" id="KW-0378">Hydrolase</keyword>
<dbReference type="PROSITE" id="PS00134">
    <property type="entry name" value="TRYPSIN_HIS"/>
    <property type="match status" value="1"/>
</dbReference>
<keyword evidence="15" id="KW-1185">Reference proteome</keyword>
<keyword evidence="4 7" id="KW-1015">Disulfide bond</keyword>
<evidence type="ECO:0000256" key="1">
    <source>
        <dbReference type="ARBA" id="ARBA00022670"/>
    </source>
</evidence>
<comment type="similarity">
    <text evidence="6">Belongs to the peptidase S1 family. CLIP subfamily.</text>
</comment>
<feature type="region of interest" description="Disordered" evidence="10">
    <location>
        <begin position="180"/>
        <end position="222"/>
    </location>
</feature>
<dbReference type="AlphaFoldDB" id="A0A8J6AJW3"/>
<dbReference type="SMART" id="SM00192">
    <property type="entry name" value="LDLa"/>
    <property type="match status" value="1"/>
</dbReference>
<dbReference type="PRINTS" id="PR00722">
    <property type="entry name" value="CHYMOTRYPSIN"/>
</dbReference>
<dbReference type="InterPro" id="IPR036772">
    <property type="entry name" value="SRCR-like_dom_sf"/>
</dbReference>
<dbReference type="Pfam" id="PF15494">
    <property type="entry name" value="SRCR_2"/>
    <property type="match status" value="1"/>
</dbReference>
<dbReference type="SUPFAM" id="SSF50494">
    <property type="entry name" value="Trypsin-like serine proteases"/>
    <property type="match status" value="2"/>
</dbReference>
<organism evidence="14 15">
    <name type="scientific">Galemys pyrenaicus</name>
    <name type="common">Iberian desman</name>
    <name type="synonym">Pyrenean desman</name>
    <dbReference type="NCBI Taxonomy" id="202257"/>
    <lineage>
        <taxon>Eukaryota</taxon>
        <taxon>Metazoa</taxon>
        <taxon>Chordata</taxon>
        <taxon>Craniata</taxon>
        <taxon>Vertebrata</taxon>
        <taxon>Euteleostomi</taxon>
        <taxon>Mammalia</taxon>
        <taxon>Eutheria</taxon>
        <taxon>Laurasiatheria</taxon>
        <taxon>Eulipotyphla</taxon>
        <taxon>Talpidae</taxon>
        <taxon>Galemys</taxon>
    </lineage>
</organism>
<evidence type="ECO:0000256" key="7">
    <source>
        <dbReference type="PROSITE-ProRule" id="PRU00124"/>
    </source>
</evidence>
<feature type="transmembrane region" description="Helical" evidence="11">
    <location>
        <begin position="275"/>
        <end position="298"/>
    </location>
</feature>
<reference evidence="14" key="1">
    <citation type="journal article" date="2021" name="Evol. Appl.">
        <title>The genome of the Pyrenean desman and the effects of bottlenecks and inbreeding on the genomic landscape of an endangered species.</title>
        <authorList>
            <person name="Escoda L."/>
            <person name="Castresana J."/>
        </authorList>
    </citation>
    <scope>NUCLEOTIDE SEQUENCE</scope>
    <source>
        <strain evidence="14">IBE-C5619</strain>
    </source>
</reference>
<evidence type="ECO:0000256" key="5">
    <source>
        <dbReference type="ARBA" id="ARBA00023180"/>
    </source>
</evidence>
<dbReference type="Gene3D" id="3.10.250.10">
    <property type="entry name" value="SRCR-like domain"/>
    <property type="match status" value="1"/>
</dbReference>
<keyword evidence="5" id="KW-0325">Glycoprotein</keyword>
<dbReference type="CDD" id="cd00112">
    <property type="entry name" value="LDLa"/>
    <property type="match status" value="1"/>
</dbReference>
<sequence length="1056" mass="109427">MRLPGAGPGCGLCGGCAGAGDEGVGPERGRVCWARWPRRPDPLLAWTLGPGLWAAGAGSLAGAEASLPASAACPSVRGRHVEGHRGTAPRAPTARPRLDAGRPAGPAGARLLRASHGRSRRLCGPLVGVGVQQRGRPPGCPRTWPDVGRRSTAVWCVPGGRAGLAGAPVAPASRRTAAASALPVGAPGAPAPRGSGSPEPEAARGLMPRASQEVEPEPGPGGPEVVTMGENDPPATEAPFSFRSLFGLDDLKISPVAPDADVVAAQILSLLPLKFFPVIVIGVIALILALAIGLGIHFGCSGRYRCRSSFRCVGLAARCDGVPDCRDGEDEHSCVRVSGRDAVLQVFAAAAWRTVCADDWTGHHAGVACAQLGFPSYVSADALGVGSVEEQFREAFASINHLLPDDKVTALHHSVYARCVASTAVRTHGQAPGARVLLRVPGGPGCLGWPVRARLGWRWGSGAGFGELLLAGPWEGCASGRVVTLKCIDCGQRRAPRARIVGGNVSSPAQWPWQASLQFRGYHLCGGSVISPVWIVTAAHCVYDLYQPQAWTVQVGLVSLPDSPAPSHLVQKIVYHSKYKPKRLGQDVALLKLAGPLSFNGTCRCPEHVLHGSVTPAAQCPRPASVTAAAHGGPCSQPRDCPSRETGPHSGFGLRVLGPRPSRLSRCCPPARPGLACCGRGAEDRAVLGSACLSGAASVGAAAQPRQSRQPLGPSHSCPSPRMRCLAPRCPHGFSPDRCWPGSSALRGQGQDKVKAALRGCKAPAKPLRARVARAADTQAREPRAAAERGGAREGSASPWRGAEAAVLHTDVVQPVCLPNAGEDFPDGKVCWTSGWGATEDGGQWPEAAPAAGLAVTSVGCVHVPPPMVPRARASLLFREPGAVGRGPAQGDGWLSRPLLRGLGRRGPQLGADTPSGAGDASAALNHAAVPLLSNKLCNHRDVYGGIISPSMLCAGYLQGGVDSCQGDSGGPLVCQERRVWKLVGATSFGIGCAEVNKPGVYTRITSFLDWIHEQMEVGAGAWAVLTSPRGQAGPRVHLAAVTAPWGRRREPADPC</sequence>
<evidence type="ECO:0000256" key="4">
    <source>
        <dbReference type="ARBA" id="ARBA00023157"/>
    </source>
</evidence>
<dbReference type="SUPFAM" id="SSF57424">
    <property type="entry name" value="LDL receptor-like module"/>
    <property type="match status" value="1"/>
</dbReference>
<evidence type="ECO:0000256" key="3">
    <source>
        <dbReference type="ARBA" id="ARBA00022825"/>
    </source>
</evidence>
<dbReference type="PROSITE" id="PS01209">
    <property type="entry name" value="LDLRA_1"/>
    <property type="match status" value="1"/>
</dbReference>
<dbReference type="PANTHER" id="PTHR24252:SF27">
    <property type="entry name" value="TRANSMEMBRANE PROTEASE SERINE 3-LIKE"/>
    <property type="match status" value="1"/>
</dbReference>
<dbReference type="SMART" id="SM00020">
    <property type="entry name" value="Tryp_SPc"/>
    <property type="match status" value="1"/>
</dbReference>
<dbReference type="PROSITE" id="PS50240">
    <property type="entry name" value="TRYPSIN_DOM"/>
    <property type="match status" value="1"/>
</dbReference>
<dbReference type="SUPFAM" id="SSF56487">
    <property type="entry name" value="SRCR-like"/>
    <property type="match status" value="1"/>
</dbReference>
<keyword evidence="1 9" id="KW-0645">Protease</keyword>
<evidence type="ECO:0000256" key="11">
    <source>
        <dbReference type="SAM" id="Phobius"/>
    </source>
</evidence>
<feature type="region of interest" description="Disordered" evidence="10">
    <location>
        <begin position="634"/>
        <end position="655"/>
    </location>
</feature>
<keyword evidence="11" id="KW-0472">Membrane</keyword>